<feature type="transmembrane region" description="Helical" evidence="6">
    <location>
        <begin position="87"/>
        <end position="110"/>
    </location>
</feature>
<dbReference type="GO" id="GO:0007165">
    <property type="term" value="P:signal transduction"/>
    <property type="evidence" value="ECO:0007669"/>
    <property type="project" value="UniProtKB-KW"/>
</dbReference>
<keyword evidence="8" id="KW-1185">Reference proteome</keyword>
<evidence type="ECO:0000313" key="8">
    <source>
        <dbReference type="Proteomes" id="UP001153620"/>
    </source>
</evidence>
<comment type="function">
    <text evidence="6">Gustatory receptor which mediates acceptance or avoidance behavior, depending on its substrates.</text>
</comment>
<reference evidence="7" key="2">
    <citation type="submission" date="2022-10" db="EMBL/GenBank/DDBJ databases">
        <authorList>
            <consortium name="ENA_rothamsted_submissions"/>
            <consortium name="culmorum"/>
            <person name="King R."/>
        </authorList>
    </citation>
    <scope>NUCLEOTIDE SEQUENCE</scope>
</reference>
<gene>
    <name evidence="7" type="ORF">CHIRRI_LOCUS10158</name>
</gene>
<accession>A0A9N9WVQ2</accession>
<evidence type="ECO:0000256" key="5">
    <source>
        <dbReference type="ARBA" id="ARBA00023136"/>
    </source>
</evidence>
<evidence type="ECO:0000256" key="4">
    <source>
        <dbReference type="ARBA" id="ARBA00022989"/>
    </source>
</evidence>
<keyword evidence="2 6" id="KW-1003">Cell membrane</keyword>
<dbReference type="GO" id="GO:0050909">
    <property type="term" value="P:sensory perception of taste"/>
    <property type="evidence" value="ECO:0007669"/>
    <property type="project" value="InterPro"/>
</dbReference>
<evidence type="ECO:0000256" key="1">
    <source>
        <dbReference type="ARBA" id="ARBA00004651"/>
    </source>
</evidence>
<evidence type="ECO:0000256" key="2">
    <source>
        <dbReference type="ARBA" id="ARBA00022475"/>
    </source>
</evidence>
<evidence type="ECO:0000313" key="7">
    <source>
        <dbReference type="EMBL" id="CAG9807309.1"/>
    </source>
</evidence>
<feature type="transmembrane region" description="Helical" evidence="6">
    <location>
        <begin position="319"/>
        <end position="341"/>
    </location>
</feature>
<dbReference type="Proteomes" id="UP001153620">
    <property type="component" value="Chromosome 3"/>
</dbReference>
<comment type="subcellular location">
    <subcellularLocation>
        <location evidence="1 6">Cell membrane</location>
        <topology evidence="1 6">Multi-pass membrane protein</topology>
    </subcellularLocation>
</comment>
<feature type="transmembrane region" description="Helical" evidence="6">
    <location>
        <begin position="41"/>
        <end position="66"/>
    </location>
</feature>
<sequence>MDQKSEVKPESLSTCTLLFQFVGLQYFSLSSKNQLLPTSKLLLHKIIFGCVLLYVLLEIIGIAVVIKIEQKALQEDTKNSTKTQMGMLVHYGSYSFMTFVILMSALHAWYNSVKAMKIFNQLEKIHKTFDDETGCVPKYEAFTKKFKTVTALFLVLFGLMTVITLGFIYYHNKSTIFYWALLVVLPYFVMGVTYLRFCFYIEIININLQTVYDVLKRAFDLKQIMKIEDIQEFHADLMIITKPENETIFNTVVILKRIYGLLYEISTWVNEVSGVASILQILVFIIGNSSAGYKVFLISSGLMPIGRIAVPIYTMVFTYGTLAVIVVYACSCYDTVILIYFHNSTKY</sequence>
<feature type="transmembrane region" description="Helical" evidence="6">
    <location>
        <begin position="265"/>
        <end position="286"/>
    </location>
</feature>
<comment type="similarity">
    <text evidence="6">Belongs to the insect chemoreceptor superfamily. Gustatory receptor (GR) family.</text>
</comment>
<proteinExistence type="inferred from homology"/>
<feature type="transmembrane region" description="Helical" evidence="6">
    <location>
        <begin position="149"/>
        <end position="170"/>
    </location>
</feature>
<feature type="transmembrane region" description="Helical" evidence="6">
    <location>
        <begin position="177"/>
        <end position="197"/>
    </location>
</feature>
<keyword evidence="5 6" id="KW-0472">Membrane</keyword>
<dbReference type="OrthoDB" id="7791222at2759"/>
<keyword evidence="3 6" id="KW-0812">Transmembrane</keyword>
<dbReference type="AlphaFoldDB" id="A0A9N9WVQ2"/>
<dbReference type="InterPro" id="IPR013604">
    <property type="entry name" value="7TM_chemorcpt"/>
</dbReference>
<organism evidence="7 8">
    <name type="scientific">Chironomus riparius</name>
    <dbReference type="NCBI Taxonomy" id="315576"/>
    <lineage>
        <taxon>Eukaryota</taxon>
        <taxon>Metazoa</taxon>
        <taxon>Ecdysozoa</taxon>
        <taxon>Arthropoda</taxon>
        <taxon>Hexapoda</taxon>
        <taxon>Insecta</taxon>
        <taxon>Pterygota</taxon>
        <taxon>Neoptera</taxon>
        <taxon>Endopterygota</taxon>
        <taxon>Diptera</taxon>
        <taxon>Nematocera</taxon>
        <taxon>Chironomoidea</taxon>
        <taxon>Chironomidae</taxon>
        <taxon>Chironominae</taxon>
        <taxon>Chironomus</taxon>
    </lineage>
</organism>
<keyword evidence="6" id="KW-0675">Receptor</keyword>
<protein>
    <recommendedName>
        <fullName evidence="6">Gustatory receptor</fullName>
    </recommendedName>
</protein>
<reference evidence="7" key="1">
    <citation type="submission" date="2022-01" db="EMBL/GenBank/DDBJ databases">
        <authorList>
            <person name="King R."/>
        </authorList>
    </citation>
    <scope>NUCLEOTIDE SEQUENCE</scope>
</reference>
<comment type="caution">
    <text evidence="6">Lacks conserved residue(s) required for the propagation of feature annotation.</text>
</comment>
<keyword evidence="6" id="KW-0807">Transducer</keyword>
<evidence type="ECO:0000256" key="6">
    <source>
        <dbReference type="RuleBase" id="RU363108"/>
    </source>
</evidence>
<dbReference type="Pfam" id="PF08395">
    <property type="entry name" value="7tm_7"/>
    <property type="match status" value="1"/>
</dbReference>
<name>A0A9N9WVQ2_9DIPT</name>
<keyword evidence="4 6" id="KW-1133">Transmembrane helix</keyword>
<dbReference type="EMBL" id="OU895879">
    <property type="protein sequence ID" value="CAG9807309.1"/>
    <property type="molecule type" value="Genomic_DNA"/>
</dbReference>
<dbReference type="GO" id="GO:0005886">
    <property type="term" value="C:plasma membrane"/>
    <property type="evidence" value="ECO:0007669"/>
    <property type="project" value="UniProtKB-SubCell"/>
</dbReference>
<evidence type="ECO:0000256" key="3">
    <source>
        <dbReference type="ARBA" id="ARBA00022692"/>
    </source>
</evidence>